<evidence type="ECO:0000259" key="4">
    <source>
        <dbReference type="PROSITE" id="PS00083"/>
    </source>
</evidence>
<dbReference type="PANTHER" id="PTHR33711:SF9">
    <property type="entry name" value="PROTOCATECHUATE 3,4-DIOXYGENASE ALPHA CHAIN"/>
    <property type="match status" value="1"/>
</dbReference>
<accession>A0ABP9HV69</accession>
<dbReference type="SUPFAM" id="SSF49482">
    <property type="entry name" value="Aromatic compound dioxygenase"/>
    <property type="match status" value="1"/>
</dbReference>
<dbReference type="Gene3D" id="2.60.130.10">
    <property type="entry name" value="Aromatic compound dioxygenase"/>
    <property type="match status" value="1"/>
</dbReference>
<gene>
    <name evidence="5" type="primary">pcaG</name>
    <name evidence="5" type="ORF">GCM10023225_19460</name>
</gene>
<comment type="caution">
    <text evidence="5">The sequence shown here is derived from an EMBL/GenBank/DDBJ whole genome shotgun (WGS) entry which is preliminary data.</text>
</comment>
<dbReference type="InterPro" id="IPR012786">
    <property type="entry name" value="Protocat_dOase_a"/>
</dbReference>
<evidence type="ECO:0000313" key="6">
    <source>
        <dbReference type="Proteomes" id="UP001501195"/>
    </source>
</evidence>
<dbReference type="EMBL" id="BAABIL010000268">
    <property type="protein sequence ID" value="GAA4978973.1"/>
    <property type="molecule type" value="Genomic_DNA"/>
</dbReference>
<comment type="similarity">
    <text evidence="1">Belongs to the intradiol ring-cleavage dioxygenase family.</text>
</comment>
<evidence type="ECO:0000313" key="5">
    <source>
        <dbReference type="EMBL" id="GAA4978973.1"/>
    </source>
</evidence>
<dbReference type="InterPro" id="IPR015889">
    <property type="entry name" value="Intradiol_dOase_core"/>
</dbReference>
<evidence type="ECO:0000256" key="1">
    <source>
        <dbReference type="ARBA" id="ARBA00007825"/>
    </source>
</evidence>
<evidence type="ECO:0000256" key="2">
    <source>
        <dbReference type="ARBA" id="ARBA00022964"/>
    </source>
</evidence>
<keyword evidence="2" id="KW-0223">Dioxygenase</keyword>
<feature type="domain" description="Intradiol ring-cleavage dioxygenases" evidence="4">
    <location>
        <begin position="49"/>
        <end position="77"/>
    </location>
</feature>
<dbReference type="CDD" id="cd03463">
    <property type="entry name" value="3_4-PCD_alpha"/>
    <property type="match status" value="1"/>
</dbReference>
<dbReference type="InterPro" id="IPR050770">
    <property type="entry name" value="Intradiol_RC_Dioxygenase"/>
</dbReference>
<dbReference type="Proteomes" id="UP001501195">
    <property type="component" value="Unassembled WGS sequence"/>
</dbReference>
<evidence type="ECO:0000256" key="3">
    <source>
        <dbReference type="ARBA" id="ARBA00023002"/>
    </source>
</evidence>
<protein>
    <submittedName>
        <fullName evidence="5">Protocatechuate 3,4-dioxygenase subunit alpha</fullName>
    </submittedName>
</protein>
<organism evidence="5 6">
    <name type="scientific">Kineococcus glutinatus</name>
    <dbReference type="NCBI Taxonomy" id="1070872"/>
    <lineage>
        <taxon>Bacteria</taxon>
        <taxon>Bacillati</taxon>
        <taxon>Actinomycetota</taxon>
        <taxon>Actinomycetes</taxon>
        <taxon>Kineosporiales</taxon>
        <taxon>Kineosporiaceae</taxon>
        <taxon>Kineococcus</taxon>
    </lineage>
</organism>
<dbReference type="InterPro" id="IPR000627">
    <property type="entry name" value="Intradiol_dOase_C"/>
</dbReference>
<dbReference type="Pfam" id="PF00775">
    <property type="entry name" value="Dioxygenase_C"/>
    <property type="match status" value="1"/>
</dbReference>
<keyword evidence="3" id="KW-0560">Oxidoreductase</keyword>
<keyword evidence="6" id="KW-1185">Reference proteome</keyword>
<dbReference type="RefSeq" id="WP_345712301.1">
    <property type="nucleotide sequence ID" value="NZ_BAABIL010000268.1"/>
</dbReference>
<reference evidence="6" key="1">
    <citation type="journal article" date="2019" name="Int. J. Syst. Evol. Microbiol.">
        <title>The Global Catalogue of Microorganisms (GCM) 10K type strain sequencing project: providing services to taxonomists for standard genome sequencing and annotation.</title>
        <authorList>
            <consortium name="The Broad Institute Genomics Platform"/>
            <consortium name="The Broad Institute Genome Sequencing Center for Infectious Disease"/>
            <person name="Wu L."/>
            <person name="Ma J."/>
        </authorList>
    </citation>
    <scope>NUCLEOTIDE SEQUENCE [LARGE SCALE GENOMIC DNA]</scope>
    <source>
        <strain evidence="6">JCM 18126</strain>
    </source>
</reference>
<proteinExistence type="inferred from homology"/>
<dbReference type="PROSITE" id="PS00083">
    <property type="entry name" value="INTRADIOL_DIOXYGENAS"/>
    <property type="match status" value="1"/>
</dbReference>
<dbReference type="PANTHER" id="PTHR33711">
    <property type="entry name" value="DIOXYGENASE, PUTATIVE (AFU_ORTHOLOGUE AFUA_2G02910)-RELATED"/>
    <property type="match status" value="1"/>
</dbReference>
<dbReference type="NCBIfam" id="TIGR02423">
    <property type="entry name" value="protocat_alph"/>
    <property type="match status" value="1"/>
</dbReference>
<sequence>MSTTARRAGNPAKLALTPSQTVGPYLSIGLTWPDGPEVAAPDAPGALVLSGRLIDGAGDTVPDGMLEIWQADAAGRFDSAEDPRGALATPGFRGYGRSLTDAGGRFWFRTVKPGALPDGEGGWQAPHVDVTVMARGLLDRLVTRVYFADEEEANAADPVLASLPAAARDTLLARPTADGYALDVVLQGPGETAFFRL</sequence>
<name>A0ABP9HV69_9ACTN</name>